<gene>
    <name evidence="1" type="ORF">PTTT1_LOCUS27636</name>
</gene>
<proteinExistence type="predicted"/>
<dbReference type="AlphaFoldDB" id="A0A8J9TEL1"/>
<organism evidence="1">
    <name type="scientific">Phaeodactylum tricornutum</name>
    <name type="common">Diatom</name>
    <dbReference type="NCBI Taxonomy" id="2850"/>
    <lineage>
        <taxon>Eukaryota</taxon>
        <taxon>Sar</taxon>
        <taxon>Stramenopiles</taxon>
        <taxon>Ochrophyta</taxon>
        <taxon>Bacillariophyta</taxon>
        <taxon>Bacillariophyceae</taxon>
        <taxon>Bacillariophycidae</taxon>
        <taxon>Naviculales</taxon>
        <taxon>Phaeodactylaceae</taxon>
        <taxon>Phaeodactylum</taxon>
    </lineage>
</organism>
<sequence length="354" mass="41346">MLLPVCLKRPPLQGFAFAVAILTFDLLWKFSQIQWTQLSAESLRETLAFVENITIHENELDFVKTNELHTTGSLRNLRIAFIGDSLTRYQYLSLAYYAQAGRWVQDSDKPNLLGTPRQFKTWEENNNFTMAQLGYKETCNCYRPPGKINLKTSYQNRYYADKERNVYLTYITKTGKPEAHGHWDASGVYERHHLEANSSSYLWRFDWAETISNHLGRMNPKPDYVVLNAGIWKNNDLTAETFRTIRKALNNMDIKGIYKTTTRRSFETKTYSEPHDVEGCRVLHHCLNLSWTGSLPYRRNYWDPVHFVAHINTQFNFQLLDLLQTIQKQKPATPEEVTDTQIKGSLRIEKTNTE</sequence>
<name>A0A8J9TEL1_PHATR</name>
<accession>A0A8J9TEL1</accession>
<dbReference type="Proteomes" id="UP000836788">
    <property type="component" value="Chromosome 2"/>
</dbReference>
<protein>
    <submittedName>
        <fullName evidence="1">Uncharacterized protein</fullName>
    </submittedName>
</protein>
<dbReference type="EMBL" id="OU594943">
    <property type="protein sequence ID" value="CAG9284992.1"/>
    <property type="molecule type" value="Genomic_DNA"/>
</dbReference>
<dbReference type="OMA" id="YLATAYW"/>
<reference evidence="1" key="1">
    <citation type="submission" date="2022-02" db="EMBL/GenBank/DDBJ databases">
        <authorList>
            <person name="Giguere J D."/>
        </authorList>
    </citation>
    <scope>NUCLEOTIDE SEQUENCE</scope>
    <source>
        <strain evidence="1">CCAP 1055/1</strain>
    </source>
</reference>
<evidence type="ECO:0000313" key="1">
    <source>
        <dbReference type="EMBL" id="CAG9284992.1"/>
    </source>
</evidence>